<evidence type="ECO:0000313" key="2">
    <source>
        <dbReference type="Proteomes" id="UP000681794"/>
    </source>
</evidence>
<sequence>MGRPGEVRTGLPVPGRRWRRGELNRAFRITGSVVIPTIRFASGYRWHGPNRLPEAGAFVLAPNHYTNIDPLVVGTTVWLHRRSPRFLAKASLFRVPVFGKLMSGMGQIPVERNGRTRLNDPLKGGKGLVSTGGAVIVYPEGTLTRDPDLWPMRGKTGAARIALENDVPLIPMAHWGTQRIMARYGKKLRLFPPAKVDIVYGEPLDLSKWRGRPVDQQALTEVTALLMDRITALLEGLRGEQAPAERWDPAAKQQKETGKFE</sequence>
<keyword evidence="1" id="KW-0808">Transferase</keyword>
<gene>
    <name evidence="1" type="ORF">KM842_03555</name>
</gene>
<name>A0ACD1E7Z4_9MICO</name>
<organism evidence="1 2">
    <name type="scientific">Curtobacterium aetherium</name>
    <dbReference type="NCBI Taxonomy" id="2841594"/>
    <lineage>
        <taxon>Bacteria</taxon>
        <taxon>Bacillati</taxon>
        <taxon>Actinomycetota</taxon>
        <taxon>Actinomycetes</taxon>
        <taxon>Micrococcales</taxon>
        <taxon>Microbacteriaceae</taxon>
        <taxon>Curtobacterium</taxon>
    </lineage>
</organism>
<protein>
    <submittedName>
        <fullName evidence="1">1-acyl-sn-glycerol-3-phosphate acyltransferase</fullName>
    </submittedName>
</protein>
<keyword evidence="1" id="KW-0012">Acyltransferase</keyword>
<dbReference type="EMBL" id="CP076544">
    <property type="protein sequence ID" value="QWS35060.1"/>
    <property type="molecule type" value="Genomic_DNA"/>
</dbReference>
<evidence type="ECO:0000313" key="1">
    <source>
        <dbReference type="EMBL" id="QWS35060.1"/>
    </source>
</evidence>
<accession>A0ACD1E7Z4</accession>
<proteinExistence type="predicted"/>
<keyword evidence="2" id="KW-1185">Reference proteome</keyword>
<dbReference type="Proteomes" id="UP000681794">
    <property type="component" value="Chromosome"/>
</dbReference>
<reference evidence="1" key="1">
    <citation type="submission" date="2021-06" db="EMBL/GenBank/DDBJ databases">
        <authorList>
            <person name="Ellington A.J."/>
            <person name="Bryan N.C."/>
            <person name="Christner B.C."/>
            <person name="Reisch C.R."/>
        </authorList>
    </citation>
    <scope>NUCLEOTIDE SEQUENCE</scope>
    <source>
        <strain evidence="1">L6-1</strain>
    </source>
</reference>